<accession>A0A5S3QMN3</accession>
<evidence type="ECO:0000313" key="1">
    <source>
        <dbReference type="EMBL" id="TMN22481.1"/>
    </source>
</evidence>
<evidence type="ECO:0000313" key="2">
    <source>
        <dbReference type="Proteomes" id="UP000306980"/>
    </source>
</evidence>
<organism evidence="1 2">
    <name type="scientific">Lentibacillus cibarius</name>
    <dbReference type="NCBI Taxonomy" id="2583219"/>
    <lineage>
        <taxon>Bacteria</taxon>
        <taxon>Bacillati</taxon>
        <taxon>Bacillota</taxon>
        <taxon>Bacilli</taxon>
        <taxon>Bacillales</taxon>
        <taxon>Bacillaceae</taxon>
        <taxon>Lentibacillus</taxon>
    </lineage>
</organism>
<dbReference type="RefSeq" id="WP_138603390.1">
    <property type="nucleotide sequence ID" value="NZ_VCIA01000001.1"/>
</dbReference>
<dbReference type="AlphaFoldDB" id="A0A5S3QMN3"/>
<proteinExistence type="predicted"/>
<dbReference type="EMBL" id="VCIA01000001">
    <property type="protein sequence ID" value="TMN22481.1"/>
    <property type="molecule type" value="Genomic_DNA"/>
</dbReference>
<dbReference type="OrthoDB" id="1655185at2"/>
<dbReference type="Pfam" id="PF10612">
    <property type="entry name" value="Spore-coat_CotZ"/>
    <property type="match status" value="1"/>
</dbReference>
<name>A0A5S3QMN3_9BACI</name>
<dbReference type="InterPro" id="IPR019593">
    <property type="entry name" value="Spore_coat_protein_Z/Y"/>
</dbReference>
<keyword evidence="1" id="KW-0167">Capsid protein</keyword>
<reference evidence="1 2" key="1">
    <citation type="submission" date="2019-05" db="EMBL/GenBank/DDBJ databases">
        <title>Genomic analysis of Lentibacillus sp. NKC220-2.</title>
        <authorList>
            <person name="Oh Y.J."/>
        </authorList>
    </citation>
    <scope>NUCLEOTIDE SEQUENCE [LARGE SCALE GENOMIC DNA]</scope>
    <source>
        <strain evidence="1 2">NKC220-2</strain>
    </source>
</reference>
<keyword evidence="1" id="KW-0946">Virion</keyword>
<sequence length="176" mass="19118">MADCVCNIVREIIEAQDQVNNNNDGCCTTSCEGSIQDLLRPEMNNNNNGPDTVPFILYCEGDCNPFIASGVYRDVVAGTNATFFNCLQSPILRAKEFTDENECCVRLELLAPVNSTGDVTFDEGDNVCEFFSENTGERARGFIATGICITVDLNTFNGIQCLDAVTPLPSSQFVTG</sequence>
<comment type="caution">
    <text evidence="1">The sequence shown here is derived from an EMBL/GenBank/DDBJ whole genome shotgun (WGS) entry which is preliminary data.</text>
</comment>
<dbReference type="Proteomes" id="UP000306980">
    <property type="component" value="Unassembled WGS sequence"/>
</dbReference>
<protein>
    <submittedName>
        <fullName evidence="1">Spore coat protein</fullName>
    </submittedName>
</protein>
<gene>
    <name evidence="1" type="ORF">FFL34_10425</name>
</gene>